<feature type="region of interest" description="Disordered" evidence="6">
    <location>
        <begin position="148"/>
        <end position="167"/>
    </location>
</feature>
<evidence type="ECO:0000256" key="4">
    <source>
        <dbReference type="ARBA" id="ARBA00023163"/>
    </source>
</evidence>
<dbReference type="AlphaFoldDB" id="A0A8D8RMZ2"/>
<dbReference type="InterPro" id="IPR003162">
    <property type="entry name" value="TFIID-31"/>
</dbReference>
<dbReference type="GO" id="GO:0016251">
    <property type="term" value="F:RNA polymerase II general transcription initiation factor activity"/>
    <property type="evidence" value="ECO:0007669"/>
    <property type="project" value="TreeGrafter"/>
</dbReference>
<evidence type="ECO:0000256" key="3">
    <source>
        <dbReference type="ARBA" id="ARBA00023015"/>
    </source>
</evidence>
<protein>
    <submittedName>
        <fullName evidence="7">Transcription initiation factor TFIID subunit 9</fullName>
    </submittedName>
</protein>
<sequence>MTSCRPVEFDAMANVNAQSSTSKLPRDAQVIVNMFQEAGIKNYDPRCVQQMLEFVNNYTTTILEDSRVYANHAKKKTVDLEDIKLAVTNQLSGSFAKPPPREVLLQLAAERNALPLPAVKPHCGIRLPPERFCLHQADYALASAKLKSKSGQGGMSNSNKAPPTKAAMKTVPQARLNVGAGVHNQMNVQVSSSAGVPTGNFVMNTGVGTGMSSGQMQTMLSQVKEENASGSNFVQSMDTL</sequence>
<organism evidence="7">
    <name type="scientific">Cacopsylla melanoneura</name>
    <dbReference type="NCBI Taxonomy" id="428564"/>
    <lineage>
        <taxon>Eukaryota</taxon>
        <taxon>Metazoa</taxon>
        <taxon>Ecdysozoa</taxon>
        <taxon>Arthropoda</taxon>
        <taxon>Hexapoda</taxon>
        <taxon>Insecta</taxon>
        <taxon>Pterygota</taxon>
        <taxon>Neoptera</taxon>
        <taxon>Paraneoptera</taxon>
        <taxon>Hemiptera</taxon>
        <taxon>Sternorrhyncha</taxon>
        <taxon>Psylloidea</taxon>
        <taxon>Psyllidae</taxon>
        <taxon>Psyllinae</taxon>
        <taxon>Cacopsylla</taxon>
    </lineage>
</organism>
<dbReference type="CDD" id="cd07979">
    <property type="entry name" value="HFD_TAF9"/>
    <property type="match status" value="1"/>
</dbReference>
<accession>A0A8D8RMZ2</accession>
<evidence type="ECO:0000256" key="5">
    <source>
        <dbReference type="ARBA" id="ARBA00023242"/>
    </source>
</evidence>
<dbReference type="GO" id="GO:0051123">
    <property type="term" value="P:RNA polymerase II preinitiation complex assembly"/>
    <property type="evidence" value="ECO:0007669"/>
    <property type="project" value="TreeGrafter"/>
</dbReference>
<evidence type="ECO:0000256" key="6">
    <source>
        <dbReference type="SAM" id="MobiDB-lite"/>
    </source>
</evidence>
<dbReference type="InterPro" id="IPR051431">
    <property type="entry name" value="TFIID_subunit_9"/>
</dbReference>
<keyword evidence="4" id="KW-0804">Transcription</keyword>
<reference evidence="7" key="1">
    <citation type="submission" date="2021-05" db="EMBL/GenBank/DDBJ databases">
        <authorList>
            <person name="Alioto T."/>
            <person name="Alioto T."/>
            <person name="Gomez Garrido J."/>
        </authorList>
    </citation>
    <scope>NUCLEOTIDE SEQUENCE</scope>
</reference>
<evidence type="ECO:0000313" key="7">
    <source>
        <dbReference type="EMBL" id="CAG6653266.1"/>
    </source>
</evidence>
<dbReference type="GO" id="GO:0003713">
    <property type="term" value="F:transcription coactivator activity"/>
    <property type="evidence" value="ECO:0007669"/>
    <property type="project" value="TreeGrafter"/>
</dbReference>
<dbReference type="EMBL" id="HBUF01677083">
    <property type="protein sequence ID" value="CAG6791597.1"/>
    <property type="molecule type" value="Transcribed_RNA"/>
</dbReference>
<comment type="subcellular location">
    <subcellularLocation>
        <location evidence="1">Nucleus</location>
    </subcellularLocation>
</comment>
<evidence type="ECO:0000256" key="1">
    <source>
        <dbReference type="ARBA" id="ARBA00004123"/>
    </source>
</evidence>
<keyword evidence="3" id="KW-0805">Transcription regulation</keyword>
<dbReference type="PANTHER" id="PTHR48068:SF4">
    <property type="entry name" value="TATA-BOX BINDING PROTEIN ASSOCIATED FACTOR 9"/>
    <property type="match status" value="1"/>
</dbReference>
<dbReference type="InterPro" id="IPR009072">
    <property type="entry name" value="Histone-fold"/>
</dbReference>
<dbReference type="Gene3D" id="1.10.20.10">
    <property type="entry name" value="Histone, subunit A"/>
    <property type="match status" value="1"/>
</dbReference>
<dbReference type="EMBL" id="HBUF01094567">
    <property type="protein sequence ID" value="CAG6636528.1"/>
    <property type="molecule type" value="Transcribed_RNA"/>
</dbReference>
<dbReference type="GO" id="GO:0000124">
    <property type="term" value="C:SAGA complex"/>
    <property type="evidence" value="ECO:0007669"/>
    <property type="project" value="TreeGrafter"/>
</dbReference>
<evidence type="ECO:0000256" key="2">
    <source>
        <dbReference type="ARBA" id="ARBA00007646"/>
    </source>
</evidence>
<dbReference type="GO" id="GO:0046982">
    <property type="term" value="F:protein heterodimerization activity"/>
    <property type="evidence" value="ECO:0007669"/>
    <property type="project" value="InterPro"/>
</dbReference>
<comment type="similarity">
    <text evidence="2">Belongs to the TAF9 family.</text>
</comment>
<dbReference type="EMBL" id="HBUF01172777">
    <property type="protein sequence ID" value="CAG6653266.1"/>
    <property type="molecule type" value="Transcribed_RNA"/>
</dbReference>
<proteinExistence type="inferred from homology"/>
<dbReference type="PANTHER" id="PTHR48068">
    <property type="entry name" value="TAF9 RNA POLYMERASE II, TATA BOX-BINDING PROTEIN (TBP)-ASSOCIATED FACTOR"/>
    <property type="match status" value="1"/>
</dbReference>
<dbReference type="SUPFAM" id="SSF47113">
    <property type="entry name" value="Histone-fold"/>
    <property type="match status" value="1"/>
</dbReference>
<keyword evidence="5" id="KW-0539">Nucleus</keyword>
<dbReference type="GO" id="GO:0005669">
    <property type="term" value="C:transcription factor TFIID complex"/>
    <property type="evidence" value="ECO:0007669"/>
    <property type="project" value="TreeGrafter"/>
</dbReference>
<dbReference type="EMBL" id="HBUF01677082">
    <property type="protein sequence ID" value="CAG6791596.1"/>
    <property type="molecule type" value="Transcribed_RNA"/>
</dbReference>
<dbReference type="EMBL" id="HBUF01094566">
    <property type="protein sequence ID" value="CAG6636527.1"/>
    <property type="molecule type" value="Transcribed_RNA"/>
</dbReference>
<dbReference type="Pfam" id="PF02291">
    <property type="entry name" value="TFIID-31kDa"/>
    <property type="match status" value="1"/>
</dbReference>
<dbReference type="EMBL" id="HBUF01172776">
    <property type="protein sequence ID" value="CAG6653265.1"/>
    <property type="molecule type" value="Transcribed_RNA"/>
</dbReference>
<name>A0A8D8RMZ2_9HEMI</name>